<dbReference type="CDD" id="cd00657">
    <property type="entry name" value="Ferritin_like"/>
    <property type="match status" value="1"/>
</dbReference>
<comment type="caution">
    <text evidence="1">The sequence shown here is derived from an EMBL/GenBank/DDBJ whole genome shotgun (WGS) entry which is preliminary data.</text>
</comment>
<dbReference type="EMBL" id="BMMM01000021">
    <property type="protein sequence ID" value="GGN88851.1"/>
    <property type="molecule type" value="Genomic_DNA"/>
</dbReference>
<evidence type="ECO:0000313" key="2">
    <source>
        <dbReference type="Proteomes" id="UP000600365"/>
    </source>
</evidence>
<accession>A0A917YFC3</accession>
<dbReference type="SUPFAM" id="SSF47240">
    <property type="entry name" value="Ferritin-like"/>
    <property type="match status" value="1"/>
</dbReference>
<gene>
    <name evidence="1" type="ORF">GCM10011579_082990</name>
</gene>
<dbReference type="Gene3D" id="1.10.620.20">
    <property type="entry name" value="Ribonucleotide Reductase, subunit A"/>
    <property type="match status" value="1"/>
</dbReference>
<evidence type="ECO:0008006" key="3">
    <source>
        <dbReference type="Google" id="ProtNLM"/>
    </source>
</evidence>
<dbReference type="Proteomes" id="UP000600365">
    <property type="component" value="Unassembled WGS sequence"/>
</dbReference>
<proteinExistence type="predicted"/>
<dbReference type="AlphaFoldDB" id="A0A917YFC3"/>
<dbReference type="InterPro" id="IPR009078">
    <property type="entry name" value="Ferritin-like_SF"/>
</dbReference>
<evidence type="ECO:0000313" key="1">
    <source>
        <dbReference type="EMBL" id="GGN88851.1"/>
    </source>
</evidence>
<sequence length="312" mass="33983">MSVIAVPVGLSGEGEVVQASDAEHGVVGTVAFQAAVAGACQAAVERFGARPRRPTPGRGGRVPRKMGDRVRAGEFAKWTRRFEDERERRHAQGDPHWGQGATLHPAVWAGIQRFQVGEDGDGANLVAKADQARDPDYARAVRLFVAEEQNHARLLAGLLAAGGIPTLTSHWSDTVFVRLRRLMGLRMELLVLMIAEVVALRYYQLLRDGTDDSLTSEVAGRILADEQRHVPFHCERLHASLTELPRPLRRPVMALWRLLLFAVSLVVAADHGPALTRLGIGRLRFVVDIMASSGAVVSAVLVPRPDTWSSAA</sequence>
<name>A0A917YFC3_9ACTN</name>
<dbReference type="InterPro" id="IPR012348">
    <property type="entry name" value="RNR-like"/>
</dbReference>
<dbReference type="GO" id="GO:0016491">
    <property type="term" value="F:oxidoreductase activity"/>
    <property type="evidence" value="ECO:0007669"/>
    <property type="project" value="InterPro"/>
</dbReference>
<reference evidence="1 2" key="1">
    <citation type="journal article" date="2014" name="Int. J. Syst. Evol. Microbiol.">
        <title>Complete genome sequence of Corynebacterium casei LMG S-19264T (=DSM 44701T), isolated from a smear-ripened cheese.</title>
        <authorList>
            <consortium name="US DOE Joint Genome Institute (JGI-PGF)"/>
            <person name="Walter F."/>
            <person name="Albersmeier A."/>
            <person name="Kalinowski J."/>
            <person name="Ruckert C."/>
        </authorList>
    </citation>
    <scope>NUCLEOTIDE SEQUENCE [LARGE SCALE GENOMIC DNA]</scope>
    <source>
        <strain evidence="1 2">CGMCC 4.7111</strain>
    </source>
</reference>
<protein>
    <recommendedName>
        <fullName evidence="3">Ferritin-like domain-containing protein</fullName>
    </recommendedName>
</protein>
<organism evidence="1 2">
    <name type="scientific">Streptomyces albiflavescens</name>
    <dbReference type="NCBI Taxonomy" id="1623582"/>
    <lineage>
        <taxon>Bacteria</taxon>
        <taxon>Bacillati</taxon>
        <taxon>Actinomycetota</taxon>
        <taxon>Actinomycetes</taxon>
        <taxon>Kitasatosporales</taxon>
        <taxon>Streptomycetaceae</taxon>
        <taxon>Streptomyces</taxon>
    </lineage>
</organism>
<keyword evidence="2" id="KW-1185">Reference proteome</keyword>